<gene>
    <name evidence="3" type="ORF">TOPH_05785</name>
</gene>
<dbReference type="EMBL" id="LFRF01000018">
    <property type="protein sequence ID" value="KND89504.1"/>
    <property type="molecule type" value="Genomic_DNA"/>
</dbReference>
<sequence>QKIERIFLDLFLSFVTAQQPEAVCRQPSFRVRLYVASRLQPSAGTVAAMFGKEAMKQFGKETMKQLAKAQRAEEFTDYVLHCEGQRFPVHKVIICSHSKFFRLVVTLPSKEASEVYELQGEEFSMVQRMVDYFYTGTYDDGSAEAETGEQLEDLSTLSVHARMFALADKYLINGLGALSARNYTKALERKPDLCDFLGSLPDVYTLTPASVRGLRSRAVDFAREKLTVLLNSPEMKDVYHEMVTDTPQFTEELLNSFIERPLIGHCHACGYDKPVPVVALQCRCKNCGKGGATAWSM</sequence>
<proteinExistence type="predicted"/>
<protein>
    <recommendedName>
        <fullName evidence="2">BTB domain-containing protein</fullName>
    </recommendedName>
</protein>
<dbReference type="CDD" id="cd18186">
    <property type="entry name" value="BTB_POZ_ZBTB_KLHL-like"/>
    <property type="match status" value="1"/>
</dbReference>
<evidence type="ECO:0000259" key="2">
    <source>
        <dbReference type="PROSITE" id="PS50097"/>
    </source>
</evidence>
<feature type="domain" description="BTB" evidence="2">
    <location>
        <begin position="76"/>
        <end position="142"/>
    </location>
</feature>
<organism evidence="3 4">
    <name type="scientific">Tolypocladium ophioglossoides (strain CBS 100239)</name>
    <name type="common">Snaketongue truffleclub</name>
    <name type="synonym">Elaphocordyceps ophioglossoides</name>
    <dbReference type="NCBI Taxonomy" id="1163406"/>
    <lineage>
        <taxon>Eukaryota</taxon>
        <taxon>Fungi</taxon>
        <taxon>Dikarya</taxon>
        <taxon>Ascomycota</taxon>
        <taxon>Pezizomycotina</taxon>
        <taxon>Sordariomycetes</taxon>
        <taxon>Hypocreomycetidae</taxon>
        <taxon>Hypocreales</taxon>
        <taxon>Ophiocordycipitaceae</taxon>
        <taxon>Tolypocladium</taxon>
    </lineage>
</organism>
<dbReference type="SMART" id="SM00225">
    <property type="entry name" value="BTB"/>
    <property type="match status" value="1"/>
</dbReference>
<dbReference type="InterPro" id="IPR011333">
    <property type="entry name" value="SKP1/BTB/POZ_sf"/>
</dbReference>
<dbReference type="Gene3D" id="3.30.710.10">
    <property type="entry name" value="Potassium Channel Kv1.1, Chain A"/>
    <property type="match status" value="1"/>
</dbReference>
<dbReference type="InterPro" id="IPR000210">
    <property type="entry name" value="BTB/POZ_dom"/>
</dbReference>
<dbReference type="PANTHER" id="PTHR47843:SF5">
    <property type="entry name" value="BTB_POZ DOMAIN PROTEIN"/>
    <property type="match status" value="1"/>
</dbReference>
<dbReference type="Proteomes" id="UP000036947">
    <property type="component" value="Unassembled WGS sequence"/>
</dbReference>
<dbReference type="SUPFAM" id="SSF54695">
    <property type="entry name" value="POZ domain"/>
    <property type="match status" value="1"/>
</dbReference>
<keyword evidence="4" id="KW-1185">Reference proteome</keyword>
<name>A0A0L0N656_TOLOC</name>
<dbReference type="STRING" id="1163406.A0A0L0N656"/>
<feature type="non-terminal residue" evidence="3">
    <location>
        <position position="1"/>
    </location>
</feature>
<accession>A0A0L0N656</accession>
<dbReference type="Pfam" id="PF00651">
    <property type="entry name" value="BTB"/>
    <property type="match status" value="1"/>
</dbReference>
<keyword evidence="1" id="KW-0732">Signal</keyword>
<dbReference type="PANTHER" id="PTHR47843">
    <property type="entry name" value="BTB DOMAIN-CONTAINING PROTEIN-RELATED"/>
    <property type="match status" value="1"/>
</dbReference>
<feature type="signal peptide" evidence="1">
    <location>
        <begin position="1"/>
        <end position="17"/>
    </location>
</feature>
<dbReference type="PROSITE" id="PS50097">
    <property type="entry name" value="BTB"/>
    <property type="match status" value="1"/>
</dbReference>
<reference evidence="3 4" key="1">
    <citation type="journal article" date="2015" name="BMC Genomics">
        <title>The genome of the truffle-parasite Tolypocladium ophioglossoides and the evolution of antifungal peptaibiotics.</title>
        <authorList>
            <person name="Quandt C.A."/>
            <person name="Bushley K.E."/>
            <person name="Spatafora J.W."/>
        </authorList>
    </citation>
    <scope>NUCLEOTIDE SEQUENCE [LARGE SCALE GENOMIC DNA]</scope>
    <source>
        <strain evidence="3 4">CBS 100239</strain>
    </source>
</reference>
<comment type="caution">
    <text evidence="3">The sequence shown here is derived from an EMBL/GenBank/DDBJ whole genome shotgun (WGS) entry which is preliminary data.</text>
</comment>
<dbReference type="AlphaFoldDB" id="A0A0L0N656"/>
<evidence type="ECO:0000313" key="3">
    <source>
        <dbReference type="EMBL" id="KND89504.1"/>
    </source>
</evidence>
<evidence type="ECO:0000256" key="1">
    <source>
        <dbReference type="SAM" id="SignalP"/>
    </source>
</evidence>
<feature type="chain" id="PRO_5005544731" description="BTB domain-containing protein" evidence="1">
    <location>
        <begin position="18"/>
        <end position="297"/>
    </location>
</feature>
<evidence type="ECO:0000313" key="4">
    <source>
        <dbReference type="Proteomes" id="UP000036947"/>
    </source>
</evidence>
<dbReference type="OrthoDB" id="6359816at2759"/>